<feature type="transmembrane region" description="Helical" evidence="5">
    <location>
        <begin position="151"/>
        <end position="180"/>
    </location>
</feature>
<comment type="subunit">
    <text evidence="5">Forms a complex with TatA.</text>
</comment>
<keyword evidence="2 5" id="KW-0812">Transmembrane</keyword>
<feature type="transmembrane region" description="Helical" evidence="5">
    <location>
        <begin position="65"/>
        <end position="92"/>
    </location>
</feature>
<keyword evidence="5" id="KW-1003">Cell membrane</keyword>
<dbReference type="AlphaFoldDB" id="A0A2M7NZ27"/>
<proteinExistence type="inferred from homology"/>
<keyword evidence="5" id="KW-0811">Translocation</keyword>
<comment type="caution">
    <text evidence="6">The sequence shown here is derived from an EMBL/GenBank/DDBJ whole genome shotgun (WGS) entry which is preliminary data.</text>
</comment>
<keyword evidence="5" id="KW-0653">Protein transport</keyword>
<dbReference type="GO" id="GO:0033281">
    <property type="term" value="C:TAT protein transport complex"/>
    <property type="evidence" value="ECO:0007669"/>
    <property type="project" value="UniProtKB-UniRule"/>
</dbReference>
<accession>A0A2M7NZ27</accession>
<feature type="transmembrane region" description="Helical" evidence="5">
    <location>
        <begin position="214"/>
        <end position="236"/>
    </location>
</feature>
<dbReference type="PANTHER" id="PTHR30371:SF0">
    <property type="entry name" value="SEC-INDEPENDENT PROTEIN TRANSLOCASE PROTEIN TATC, CHLOROPLASTIC-RELATED"/>
    <property type="match status" value="1"/>
</dbReference>
<feature type="transmembrane region" description="Helical" evidence="5">
    <location>
        <begin position="192"/>
        <end position="208"/>
    </location>
</feature>
<organism evidence="6 7">
    <name type="scientific">Candidatus Desantisbacteria bacterium CG_4_10_14_3_um_filter_40_18</name>
    <dbReference type="NCBI Taxonomy" id="1974544"/>
    <lineage>
        <taxon>Bacteria</taxon>
        <taxon>Candidatus Desantisiibacteriota</taxon>
    </lineage>
</organism>
<sequence>MAKKTMEPMGIFDHLEELRNRLIVCVVFIFIASGLSYWLLVKPVIDLIAKPVGKQLIFLTPTEAFMVYIIVAFFCGIFLSSPVVLFQIWRFVAAGLTKREKMYVLIYAPFSFLLFISGAYFCYAVIMPVTIKFLLGFNTESLTPMITLRSYVSFVGSMLLGFGLVFEMPVVILFLTELGLLNPKTLQKQRKYAILIIFIVAAIMTPSPDVISQLLMAFPMLFLFELSIWLSVFVNYRKNRVLSQFSPKSP</sequence>
<comment type="function">
    <text evidence="5">Part of the twin-arginine translocation (Tat) system that transports large folded proteins containing a characteristic twin-arginine motif in their signal peptide across membranes.</text>
</comment>
<dbReference type="GO" id="GO:0009977">
    <property type="term" value="F:proton motive force dependent protein transmembrane transporter activity"/>
    <property type="evidence" value="ECO:0007669"/>
    <property type="project" value="TreeGrafter"/>
</dbReference>
<dbReference type="EMBL" id="PFKI01000276">
    <property type="protein sequence ID" value="PIY18655.1"/>
    <property type="molecule type" value="Genomic_DNA"/>
</dbReference>
<reference evidence="7" key="1">
    <citation type="submission" date="2017-09" db="EMBL/GenBank/DDBJ databases">
        <title>Depth-based differentiation of microbial function through sediment-hosted aquifers and enrichment of novel symbionts in the deep terrestrial subsurface.</title>
        <authorList>
            <person name="Probst A.J."/>
            <person name="Ladd B."/>
            <person name="Jarett J.K."/>
            <person name="Geller-Mcgrath D.E."/>
            <person name="Sieber C.M.K."/>
            <person name="Emerson J.B."/>
            <person name="Anantharaman K."/>
            <person name="Thomas B.C."/>
            <person name="Malmstrom R."/>
            <person name="Stieglmeier M."/>
            <person name="Klingl A."/>
            <person name="Woyke T."/>
            <person name="Ryan C.M."/>
            <person name="Banfield J.F."/>
        </authorList>
    </citation>
    <scope>NUCLEOTIDE SEQUENCE [LARGE SCALE GENOMIC DNA]</scope>
</reference>
<dbReference type="Pfam" id="PF00902">
    <property type="entry name" value="TatC"/>
    <property type="match status" value="1"/>
</dbReference>
<evidence type="ECO:0000256" key="5">
    <source>
        <dbReference type="HAMAP-Rule" id="MF_00902"/>
    </source>
</evidence>
<feature type="transmembrane region" description="Helical" evidence="5">
    <location>
        <begin position="104"/>
        <end position="131"/>
    </location>
</feature>
<gene>
    <name evidence="5 6" type="primary">tatC</name>
    <name evidence="6" type="ORF">COZ13_09480</name>
</gene>
<evidence type="ECO:0000256" key="2">
    <source>
        <dbReference type="ARBA" id="ARBA00022692"/>
    </source>
</evidence>
<dbReference type="InterPro" id="IPR002033">
    <property type="entry name" value="TatC"/>
</dbReference>
<keyword evidence="5" id="KW-0813">Transport</keyword>
<dbReference type="PRINTS" id="PR01840">
    <property type="entry name" value="TATCFAMILY"/>
</dbReference>
<evidence type="ECO:0000313" key="7">
    <source>
        <dbReference type="Proteomes" id="UP000231028"/>
    </source>
</evidence>
<evidence type="ECO:0000256" key="4">
    <source>
        <dbReference type="ARBA" id="ARBA00023136"/>
    </source>
</evidence>
<feature type="transmembrane region" description="Helical" evidence="5">
    <location>
        <begin position="21"/>
        <end position="45"/>
    </location>
</feature>
<dbReference type="PANTHER" id="PTHR30371">
    <property type="entry name" value="SEC-INDEPENDENT PROTEIN TRANSLOCASE PROTEIN TATC"/>
    <property type="match status" value="1"/>
</dbReference>
<name>A0A2M7NZ27_9BACT</name>
<dbReference type="Proteomes" id="UP000231028">
    <property type="component" value="Unassembled WGS sequence"/>
</dbReference>
<dbReference type="HAMAP" id="MF_00902">
    <property type="entry name" value="TatC"/>
    <property type="match status" value="1"/>
</dbReference>
<keyword evidence="3 5" id="KW-1133">Transmembrane helix</keyword>
<comment type="subcellular location">
    <subcellularLocation>
        <location evidence="5">Cell membrane</location>
        <topology evidence="5">Multi-pass membrane protein</topology>
    </subcellularLocation>
    <subcellularLocation>
        <location evidence="1">Membrane</location>
        <topology evidence="1">Multi-pass membrane protein</topology>
    </subcellularLocation>
</comment>
<evidence type="ECO:0000256" key="1">
    <source>
        <dbReference type="ARBA" id="ARBA00004141"/>
    </source>
</evidence>
<comment type="similarity">
    <text evidence="5">Belongs to the TatC family.</text>
</comment>
<dbReference type="GO" id="GO:0043953">
    <property type="term" value="P:protein transport by the Tat complex"/>
    <property type="evidence" value="ECO:0007669"/>
    <property type="project" value="UniProtKB-UniRule"/>
</dbReference>
<keyword evidence="4 5" id="KW-0472">Membrane</keyword>
<evidence type="ECO:0000256" key="3">
    <source>
        <dbReference type="ARBA" id="ARBA00022989"/>
    </source>
</evidence>
<dbReference type="GO" id="GO:0065002">
    <property type="term" value="P:intracellular protein transmembrane transport"/>
    <property type="evidence" value="ECO:0007669"/>
    <property type="project" value="TreeGrafter"/>
</dbReference>
<dbReference type="NCBIfam" id="TIGR00945">
    <property type="entry name" value="tatC"/>
    <property type="match status" value="1"/>
</dbReference>
<evidence type="ECO:0000313" key="6">
    <source>
        <dbReference type="EMBL" id="PIY18655.1"/>
    </source>
</evidence>
<protein>
    <recommendedName>
        <fullName evidence="5">Sec-independent protein translocase protein TatC</fullName>
    </recommendedName>
</protein>